<evidence type="ECO:0000313" key="7">
    <source>
        <dbReference type="Proteomes" id="UP001319883"/>
    </source>
</evidence>
<protein>
    <recommendedName>
        <fullName evidence="5">Inner membrane-spanning protein YciB</fullName>
    </recommendedName>
</protein>
<keyword evidence="4 5" id="KW-0472">Membrane</keyword>
<reference evidence="6 7" key="1">
    <citation type="submission" date="2021-05" db="EMBL/GenBank/DDBJ databases">
        <title>Petroleum and Energy Research Collection (APPE): ex situ preservation of microbial diversity associated with the oil industry and exploitation of its biotechnological potential.</title>
        <authorList>
            <person name="Paixao C.T.M."/>
            <person name="Gomes M.B."/>
            <person name="Oliveira V.M."/>
        </authorList>
    </citation>
    <scope>NUCLEOTIDE SEQUENCE [LARGE SCALE GENOMIC DNA]</scope>
    <source>
        <strain evidence="6 7">LIT2</strain>
    </source>
</reference>
<evidence type="ECO:0000256" key="4">
    <source>
        <dbReference type="ARBA" id="ARBA00023136"/>
    </source>
</evidence>
<feature type="transmembrane region" description="Helical" evidence="5">
    <location>
        <begin position="51"/>
        <end position="69"/>
    </location>
</feature>
<evidence type="ECO:0000256" key="1">
    <source>
        <dbReference type="ARBA" id="ARBA00022475"/>
    </source>
</evidence>
<dbReference type="InterPro" id="IPR006008">
    <property type="entry name" value="YciB"/>
</dbReference>
<feature type="transmembrane region" description="Helical" evidence="5">
    <location>
        <begin position="122"/>
        <end position="140"/>
    </location>
</feature>
<sequence>MKLLFEFLPIALFFAVYQFSGDIVLATLVLIPASLAQVGFQWWRTRRLETMQLVTLGLIVVLGGATVVFKNAAFIQWKPTVVNALFAVAFLVSPYFGGQPLVQRMMGRAIALPAAIWQRLNLAWVVFFIAMAVLNVVVFKTFDEATWVDFKLFGMLGLTLAFILAQGVYLSRHAEAAPGGQDR</sequence>
<evidence type="ECO:0000256" key="5">
    <source>
        <dbReference type="HAMAP-Rule" id="MF_00189"/>
    </source>
</evidence>
<proteinExistence type="inferred from homology"/>
<feature type="transmembrane region" description="Helical" evidence="5">
    <location>
        <begin position="152"/>
        <end position="170"/>
    </location>
</feature>
<keyword evidence="5" id="KW-0997">Cell inner membrane</keyword>
<dbReference type="PANTHER" id="PTHR36917">
    <property type="entry name" value="INTRACELLULAR SEPTATION PROTEIN A-RELATED"/>
    <property type="match status" value="1"/>
</dbReference>
<organism evidence="6 7">
    <name type="scientific">Modicisalibacter tunisiensis</name>
    <dbReference type="NCBI Taxonomy" id="390637"/>
    <lineage>
        <taxon>Bacteria</taxon>
        <taxon>Pseudomonadati</taxon>
        <taxon>Pseudomonadota</taxon>
        <taxon>Gammaproteobacteria</taxon>
        <taxon>Oceanospirillales</taxon>
        <taxon>Halomonadaceae</taxon>
        <taxon>Modicisalibacter</taxon>
    </lineage>
</organism>
<dbReference type="HAMAP" id="MF_00189">
    <property type="entry name" value="YciB"/>
    <property type="match status" value="1"/>
</dbReference>
<keyword evidence="1 5" id="KW-1003">Cell membrane</keyword>
<dbReference type="RefSeq" id="WP_224420108.1">
    <property type="nucleotide sequence ID" value="NZ_JAGXFD010000001.1"/>
</dbReference>
<comment type="function">
    <text evidence="5">Plays a role in cell envelope biogenesis, maintenance of cell envelope integrity and membrane homeostasis.</text>
</comment>
<dbReference type="NCBIfam" id="TIGR00997">
    <property type="entry name" value="ispZ"/>
    <property type="match status" value="1"/>
</dbReference>
<name>A0ABS7WX88_9GAMM</name>
<evidence type="ECO:0000313" key="6">
    <source>
        <dbReference type="EMBL" id="MBZ9566392.1"/>
    </source>
</evidence>
<dbReference type="EMBL" id="JAGXFD010000001">
    <property type="protein sequence ID" value="MBZ9566392.1"/>
    <property type="molecule type" value="Genomic_DNA"/>
</dbReference>
<keyword evidence="7" id="KW-1185">Reference proteome</keyword>
<feature type="transmembrane region" description="Helical" evidence="5">
    <location>
        <begin position="7"/>
        <end position="31"/>
    </location>
</feature>
<keyword evidence="3 5" id="KW-1133">Transmembrane helix</keyword>
<comment type="subcellular location">
    <subcellularLocation>
        <location evidence="5">Cell inner membrane</location>
        <topology evidence="5">Multi-pass membrane protein</topology>
    </subcellularLocation>
</comment>
<dbReference type="Proteomes" id="UP001319883">
    <property type="component" value="Unassembled WGS sequence"/>
</dbReference>
<feature type="transmembrane region" description="Helical" evidence="5">
    <location>
        <begin position="81"/>
        <end position="102"/>
    </location>
</feature>
<comment type="similarity">
    <text evidence="5">Belongs to the YciB family.</text>
</comment>
<keyword evidence="2 5" id="KW-0812">Transmembrane</keyword>
<dbReference type="PANTHER" id="PTHR36917:SF1">
    <property type="entry name" value="INNER MEMBRANE-SPANNING PROTEIN YCIB"/>
    <property type="match status" value="1"/>
</dbReference>
<accession>A0ABS7WX88</accession>
<gene>
    <name evidence="5" type="primary">yciB</name>
    <name evidence="6" type="ORF">KGQ91_01615</name>
</gene>
<dbReference type="Pfam" id="PF04279">
    <property type="entry name" value="IspA"/>
    <property type="match status" value="1"/>
</dbReference>
<evidence type="ECO:0000256" key="2">
    <source>
        <dbReference type="ARBA" id="ARBA00022692"/>
    </source>
</evidence>
<dbReference type="NCBIfam" id="NF001325">
    <property type="entry name" value="PRK00259.1-3"/>
    <property type="match status" value="1"/>
</dbReference>
<evidence type="ECO:0000256" key="3">
    <source>
        <dbReference type="ARBA" id="ARBA00022989"/>
    </source>
</evidence>
<comment type="caution">
    <text evidence="6">The sequence shown here is derived from an EMBL/GenBank/DDBJ whole genome shotgun (WGS) entry which is preliminary data.</text>
</comment>